<evidence type="ECO:0000256" key="2">
    <source>
        <dbReference type="ARBA" id="ARBA00010350"/>
    </source>
</evidence>
<keyword evidence="5 6" id="KW-0472">Membrane</keyword>
<feature type="transmembrane region" description="Helical" evidence="6">
    <location>
        <begin position="29"/>
        <end position="48"/>
    </location>
</feature>
<dbReference type="STRING" id="29466.GCA_002005185_00049"/>
<comment type="subcellular location">
    <subcellularLocation>
        <location evidence="1">Membrane</location>
        <topology evidence="1">Multi-pass membrane protein</topology>
    </subcellularLocation>
</comment>
<evidence type="ECO:0000256" key="4">
    <source>
        <dbReference type="ARBA" id="ARBA00022989"/>
    </source>
</evidence>
<feature type="transmembrane region" description="Helical" evidence="6">
    <location>
        <begin position="90"/>
        <end position="108"/>
    </location>
</feature>
<dbReference type="AlphaFoldDB" id="A0A134BU68"/>
<sequence>MNPYNVTGPTAAEVAQVESIVSQRLKGSFLWMVVGLLTTIGVGFAALVNPNWLRFAYQNFNIILLVELGVVFLFSARAYSANVMTLRGMFFLYSALNGLTLTLVSLRYNVFDVVIPALIGTLAFFIGFAVVGTTTKRNLSSLTPYVMAALFGMIIVSLVMMGARFFNWTVLSGFSDTVSLVLGYVGVVVFSIFTAIDVNRIKNNVTQVALMEDETILDRIEITGALSLYLDFINLFLSLLRIFGNKR</sequence>
<organism evidence="7 8">
    <name type="scientific">Veillonella parvula</name>
    <name type="common">Staphylococcus parvulus</name>
    <dbReference type="NCBI Taxonomy" id="29466"/>
    <lineage>
        <taxon>Bacteria</taxon>
        <taxon>Bacillati</taxon>
        <taxon>Bacillota</taxon>
        <taxon>Negativicutes</taxon>
        <taxon>Veillonellales</taxon>
        <taxon>Veillonellaceae</taxon>
        <taxon>Veillonella</taxon>
    </lineage>
</organism>
<evidence type="ECO:0000313" key="7">
    <source>
        <dbReference type="EMBL" id="MBS4893962.1"/>
    </source>
</evidence>
<dbReference type="RefSeq" id="WP_060919686.1">
    <property type="nucleotide sequence ID" value="NZ_JAGZMU010000007.1"/>
</dbReference>
<evidence type="ECO:0000313" key="8">
    <source>
        <dbReference type="Proteomes" id="UP000778864"/>
    </source>
</evidence>
<comment type="caution">
    <text evidence="7">The sequence shown here is derived from an EMBL/GenBank/DDBJ whole genome shotgun (WGS) entry which is preliminary data.</text>
</comment>
<dbReference type="InterPro" id="IPR006214">
    <property type="entry name" value="Bax_inhibitor_1-related"/>
</dbReference>
<dbReference type="EMBL" id="JAGZMU010000007">
    <property type="protein sequence ID" value="MBS4893962.1"/>
    <property type="molecule type" value="Genomic_DNA"/>
</dbReference>
<keyword evidence="3 6" id="KW-0812">Transmembrane</keyword>
<dbReference type="PANTHER" id="PTHR23291">
    <property type="entry name" value="BAX INHIBITOR-RELATED"/>
    <property type="match status" value="1"/>
</dbReference>
<feature type="transmembrane region" description="Helical" evidence="6">
    <location>
        <begin position="178"/>
        <end position="199"/>
    </location>
</feature>
<feature type="transmembrane region" description="Helical" evidence="6">
    <location>
        <begin position="60"/>
        <end position="78"/>
    </location>
</feature>
<feature type="transmembrane region" description="Helical" evidence="6">
    <location>
        <begin position="114"/>
        <end position="133"/>
    </location>
</feature>
<accession>A0A134BU68</accession>
<evidence type="ECO:0000256" key="3">
    <source>
        <dbReference type="ARBA" id="ARBA00022692"/>
    </source>
</evidence>
<comment type="similarity">
    <text evidence="2 6">Belongs to the BI1 family.</text>
</comment>
<reference evidence="7" key="1">
    <citation type="submission" date="2021-02" db="EMBL/GenBank/DDBJ databases">
        <title>Infant gut strain persistence is associated with maternal origin, phylogeny, and functional potential including surface adhesion and iron acquisition.</title>
        <authorList>
            <person name="Lou Y.C."/>
        </authorList>
    </citation>
    <scope>NUCLEOTIDE SEQUENCE</scope>
    <source>
        <strain evidence="7">L3_108_031G1_dasL3_108_031G1_concoct_20</strain>
    </source>
</reference>
<proteinExistence type="inferred from homology"/>
<evidence type="ECO:0000256" key="5">
    <source>
        <dbReference type="ARBA" id="ARBA00023136"/>
    </source>
</evidence>
<feature type="transmembrane region" description="Helical" evidence="6">
    <location>
        <begin position="145"/>
        <end position="166"/>
    </location>
</feature>
<dbReference type="PANTHER" id="PTHR23291:SF50">
    <property type="entry name" value="PROTEIN LIFEGUARD 4"/>
    <property type="match status" value="1"/>
</dbReference>
<gene>
    <name evidence="7" type="ORF">KHZ90_09345</name>
</gene>
<name>A0A134BU68_VEIPA</name>
<feature type="transmembrane region" description="Helical" evidence="6">
    <location>
        <begin position="220"/>
        <end position="243"/>
    </location>
</feature>
<dbReference type="CDD" id="cd10432">
    <property type="entry name" value="BI-1-like_bacterial"/>
    <property type="match status" value="1"/>
</dbReference>
<keyword evidence="4 6" id="KW-1133">Transmembrane helix</keyword>
<dbReference type="Proteomes" id="UP000778864">
    <property type="component" value="Unassembled WGS sequence"/>
</dbReference>
<evidence type="ECO:0000256" key="1">
    <source>
        <dbReference type="ARBA" id="ARBA00004141"/>
    </source>
</evidence>
<dbReference type="Pfam" id="PF01027">
    <property type="entry name" value="Bax1-I"/>
    <property type="match status" value="1"/>
</dbReference>
<dbReference type="GO" id="GO:0005886">
    <property type="term" value="C:plasma membrane"/>
    <property type="evidence" value="ECO:0007669"/>
    <property type="project" value="TreeGrafter"/>
</dbReference>
<protein>
    <submittedName>
        <fullName evidence="7">Bax inhibitor-1/YccA family protein</fullName>
    </submittedName>
</protein>
<evidence type="ECO:0000256" key="6">
    <source>
        <dbReference type="RuleBase" id="RU004379"/>
    </source>
</evidence>